<dbReference type="OrthoDB" id="9801841at2"/>
<dbReference type="Pfam" id="PF13672">
    <property type="entry name" value="PP2C_2"/>
    <property type="match status" value="1"/>
</dbReference>
<evidence type="ECO:0000259" key="1">
    <source>
        <dbReference type="PROSITE" id="PS51746"/>
    </source>
</evidence>
<dbReference type="Gene3D" id="3.60.40.10">
    <property type="entry name" value="PPM-type phosphatase domain"/>
    <property type="match status" value="1"/>
</dbReference>
<comment type="caution">
    <text evidence="2">The sequence shown here is derived from an EMBL/GenBank/DDBJ whole genome shotgun (WGS) entry which is preliminary data.</text>
</comment>
<protein>
    <submittedName>
        <fullName evidence="2">SpoIIE family protein phosphatase</fullName>
    </submittedName>
</protein>
<accession>A0A845B2C7</accession>
<dbReference type="AlphaFoldDB" id="A0A845B2C7"/>
<name>A0A845B2C7_9SPHN</name>
<reference evidence="2 3" key="1">
    <citation type="submission" date="2019-12" db="EMBL/GenBank/DDBJ databases">
        <title>Genomic-based taxomic classification of the family Erythrobacteraceae.</title>
        <authorList>
            <person name="Xu L."/>
        </authorList>
    </citation>
    <scope>NUCLEOTIDE SEQUENCE [LARGE SCALE GENOMIC DNA]</scope>
    <source>
        <strain evidence="2 3">KCTC 42453</strain>
    </source>
</reference>
<dbReference type="EMBL" id="WTYL01000002">
    <property type="protein sequence ID" value="MXP44570.1"/>
    <property type="molecule type" value="Genomic_DNA"/>
</dbReference>
<keyword evidence="3" id="KW-1185">Reference proteome</keyword>
<proteinExistence type="predicted"/>
<gene>
    <name evidence="2" type="ORF">GRI65_08880</name>
</gene>
<dbReference type="SUPFAM" id="SSF81606">
    <property type="entry name" value="PP2C-like"/>
    <property type="match status" value="1"/>
</dbReference>
<dbReference type="SMART" id="SM00331">
    <property type="entry name" value="PP2C_SIG"/>
    <property type="match status" value="1"/>
</dbReference>
<dbReference type="CDD" id="cd00143">
    <property type="entry name" value="PP2Cc"/>
    <property type="match status" value="1"/>
</dbReference>
<evidence type="ECO:0000313" key="2">
    <source>
        <dbReference type="EMBL" id="MXP44570.1"/>
    </source>
</evidence>
<organism evidence="2 3">
    <name type="scientific">Allopontixanthobacter sediminis</name>
    <dbReference type="NCBI Taxonomy" id="1689985"/>
    <lineage>
        <taxon>Bacteria</taxon>
        <taxon>Pseudomonadati</taxon>
        <taxon>Pseudomonadota</taxon>
        <taxon>Alphaproteobacteria</taxon>
        <taxon>Sphingomonadales</taxon>
        <taxon>Erythrobacteraceae</taxon>
        <taxon>Allopontixanthobacter</taxon>
    </lineage>
</organism>
<dbReference type="SMART" id="SM00332">
    <property type="entry name" value="PP2Cc"/>
    <property type="match status" value="1"/>
</dbReference>
<dbReference type="Proteomes" id="UP000431922">
    <property type="component" value="Unassembled WGS sequence"/>
</dbReference>
<dbReference type="InterPro" id="IPR036457">
    <property type="entry name" value="PPM-type-like_dom_sf"/>
</dbReference>
<evidence type="ECO:0000313" key="3">
    <source>
        <dbReference type="Proteomes" id="UP000431922"/>
    </source>
</evidence>
<dbReference type="InterPro" id="IPR001932">
    <property type="entry name" value="PPM-type_phosphatase-like_dom"/>
</dbReference>
<sequence>MSIPDRQSSRTCLIKLSKPGYTSVSRTHVGHVRKINEDRILDRSDRGLWAVADGMGGHLGGDVAAEMVISELRALADGMVPVSDQAIKIALDRANEKILEYGEVVGGMVGSTIVGLHIDGDRANLFWAGDSRAYLFQGSRYRQLTKDHSVVQELVDAGAIDQKFAAGHPQANVITRALGVDATLQIDFTLQAIEPGDVFLLCSDGLNSALEGCEKEERDFENDGAMADRILQEALALDGSDNISLVLISIASRGGAI</sequence>
<dbReference type="PROSITE" id="PS51746">
    <property type="entry name" value="PPM_2"/>
    <property type="match status" value="1"/>
</dbReference>
<feature type="domain" description="PPM-type phosphatase" evidence="1">
    <location>
        <begin position="21"/>
        <end position="250"/>
    </location>
</feature>